<protein>
    <submittedName>
        <fullName evidence="1">Glucose-methanol-choline gmc oxidoreductase</fullName>
    </submittedName>
</protein>
<organism evidence="1 2">
    <name type="scientific">Holotrichia oblita</name>
    <name type="common">Chafer beetle</name>
    <dbReference type="NCBI Taxonomy" id="644536"/>
    <lineage>
        <taxon>Eukaryota</taxon>
        <taxon>Metazoa</taxon>
        <taxon>Ecdysozoa</taxon>
        <taxon>Arthropoda</taxon>
        <taxon>Hexapoda</taxon>
        <taxon>Insecta</taxon>
        <taxon>Pterygota</taxon>
        <taxon>Neoptera</taxon>
        <taxon>Endopterygota</taxon>
        <taxon>Coleoptera</taxon>
        <taxon>Polyphaga</taxon>
        <taxon>Scarabaeiformia</taxon>
        <taxon>Scarabaeidae</taxon>
        <taxon>Melolonthinae</taxon>
        <taxon>Holotrichia</taxon>
    </lineage>
</organism>
<evidence type="ECO:0000313" key="1">
    <source>
        <dbReference type="EMBL" id="KAI4455276.1"/>
    </source>
</evidence>
<proteinExistence type="predicted"/>
<reference evidence="1" key="1">
    <citation type="submission" date="2022-04" db="EMBL/GenBank/DDBJ databases">
        <title>Chromosome-scale genome assembly of Holotrichia oblita Faldermann.</title>
        <authorList>
            <person name="Rongchong L."/>
        </authorList>
    </citation>
    <scope>NUCLEOTIDE SEQUENCE</scope>
    <source>
        <strain evidence="1">81SQS9</strain>
    </source>
</reference>
<dbReference type="Proteomes" id="UP001056778">
    <property type="component" value="Chromosome 9"/>
</dbReference>
<name>A0ACB9SJE5_HOLOL</name>
<accession>A0ACB9SJE5</accession>
<gene>
    <name evidence="1" type="ORF">MML48_9g00012706</name>
</gene>
<dbReference type="EMBL" id="CM043023">
    <property type="protein sequence ID" value="KAI4455276.1"/>
    <property type="molecule type" value="Genomic_DNA"/>
</dbReference>
<sequence length="1161" mass="128966">MSCNCPVTQPGPTLASTCGGAPFMLFMGLLEVFLRSQCDLEDPCGRLEQSPLFPEYDFIVVGGGSAGAVVASRLSEIPEWRVLLVEAGLDEPTGTQVPSMFLNFLGSDIDWGYQTEAEQEACLNENEQRCYWPRGKVLGGTSVLNGMMYIRGSRKDYDDWAKMGNEGWSYNEVLPYFLKSEDNKQIDTVDRGYHSVGGLLTVSQFPYHPPLSRAIIKGGEELGYKSRDLNGEKRIGFSIAQTTNRNGSRLSTARAFLRPFKHRRNLQILLNTTVSRILINPSTKEAYGIEYINNGGKQVIYATKEVIVSGGAVNSPQILMLSGIGPSEHLKEINVPLVHNLPGVGQNLHNHVAFFVNFNINDTNSAPLNWATAMEYLLFRDGLMSGISEVTAMINSKYANPSDDHPDLQYFFGGFLANCARTGQVGEKLDNNTRQVQIIPALLHPKSRGFIKLKDNNPSSHPMIYARYYTHPDDVKIIVEGIKFAIKLSETKALRRYGFQLDKTPVDGCETLQFGSDTYWECAAKRQTGPENHQAGSCKMGPQNDNMAVVNSFLQMSCNCPVTQPGPTLASTCGGAPFMLFMGLLEVFLRSQCDLEDPCGRLEQSPLFPEYDFIVVGGAQLEPNSVAGLDEPTGTQVPSMFLNFLGSDIDWGYQTEAEQEACLNENEQRCYWPRGKVLGGTSVLNGMMYIRGSRKDYDDWAKMGNEGWSYNEVLPYFLKSEDNKQIDTVDRGYHSVGGLLTVSQFPYHPPLSRAIIKGGEELGYKSRDLNGEKRIGFSIAQTTNRNGSRLSTARAFLRPFKHRRNLQILLNTTVSRILINPSTKEAYGIEYINNGGKQVIYATKEVIVSGGAVNSPQILMLSGIGPSEHLKEINVPLVHNLPGVGQNLHNHVAFFVNFNINDTNSAPLNWATAMEYLLFRDGLMSGISEVTAMINSKYANPSDDHPDLQYFFGGFLANCARTGQVGEKLDNNTRQVQIIPALLHPKSRGFIKLKDNNPSSHPMIYARYYTHPDDVKIIVEGIKFAIKLSETKALRRYGFQLDKTPVDGCETLQFGSDTYWECAAKRQTGPENHQAGSCKMGPQNDNMAVVNSFLQVYGIDRLRVIDASVMPKVTSGNTNAPTIMIAEKGSDMIKHRWLTPSAGFFYTATPNQRIDRQWGSW</sequence>
<keyword evidence="2" id="KW-1185">Reference proteome</keyword>
<comment type="caution">
    <text evidence="1">The sequence shown here is derived from an EMBL/GenBank/DDBJ whole genome shotgun (WGS) entry which is preliminary data.</text>
</comment>
<evidence type="ECO:0000313" key="2">
    <source>
        <dbReference type="Proteomes" id="UP001056778"/>
    </source>
</evidence>